<evidence type="ECO:0000256" key="12">
    <source>
        <dbReference type="ARBA" id="ARBA00023273"/>
    </source>
</evidence>
<evidence type="ECO:0000256" key="11">
    <source>
        <dbReference type="ARBA" id="ARBA00023242"/>
    </source>
</evidence>
<dbReference type="InterPro" id="IPR042541">
    <property type="entry name" value="BART_sf"/>
</dbReference>
<keyword evidence="7" id="KW-0963">Cytoplasm</keyword>
<reference evidence="15" key="2">
    <citation type="submission" date="2021-05" db="EMBL/GenBank/DDBJ databases">
        <title>The genome of the haptophyte Pavlova lutheri (Diacronema luteri, Pavlovales) - a model for lipid biosynthesis in eukaryotic algae.</title>
        <authorList>
            <person name="Hulatt C.J."/>
            <person name="Posewitz M.C."/>
        </authorList>
    </citation>
    <scope>NUCLEOTIDE SEQUENCE</scope>
    <source>
        <strain evidence="15">NIVA-4/92</strain>
    </source>
</reference>
<reference evidence="14" key="1">
    <citation type="submission" date="2021-01" db="EMBL/GenBank/DDBJ databases">
        <authorList>
            <person name="Corre E."/>
            <person name="Pelletier E."/>
            <person name="Niang G."/>
            <person name="Scheremetjew M."/>
            <person name="Finn R."/>
            <person name="Kale V."/>
            <person name="Holt S."/>
            <person name="Cochrane G."/>
            <person name="Meng A."/>
            <person name="Brown T."/>
            <person name="Cohen L."/>
        </authorList>
    </citation>
    <scope>NUCLEOTIDE SEQUENCE</scope>
    <source>
        <strain evidence="14">RCC1537</strain>
    </source>
</reference>
<proteinExistence type="inferred from homology"/>
<evidence type="ECO:0000259" key="13">
    <source>
        <dbReference type="Pfam" id="PF11527"/>
    </source>
</evidence>
<dbReference type="InterPro" id="IPR023379">
    <property type="entry name" value="BART_dom"/>
</dbReference>
<dbReference type="Pfam" id="PF11527">
    <property type="entry name" value="ARL2_Bind_BART"/>
    <property type="match status" value="1"/>
</dbReference>
<evidence type="ECO:0000256" key="2">
    <source>
        <dbReference type="ARBA" id="ARBA00004123"/>
    </source>
</evidence>
<keyword evidence="11" id="KW-0539">Nucleus</keyword>
<organism evidence="14">
    <name type="scientific">Diacronema lutheri</name>
    <name type="common">Unicellular marine alga</name>
    <name type="synonym">Monochrysis lutheri</name>
    <dbReference type="NCBI Taxonomy" id="2081491"/>
    <lineage>
        <taxon>Eukaryota</taxon>
        <taxon>Haptista</taxon>
        <taxon>Haptophyta</taxon>
        <taxon>Pavlovophyceae</taxon>
        <taxon>Pavlovales</taxon>
        <taxon>Pavlovaceae</taxon>
        <taxon>Diacronema</taxon>
    </lineage>
</organism>
<keyword evidence="12" id="KW-0966">Cell projection</keyword>
<evidence type="ECO:0000256" key="3">
    <source>
        <dbReference type="ARBA" id="ARBA00004300"/>
    </source>
</evidence>
<dbReference type="Gene3D" id="1.20.1520.10">
    <property type="entry name" value="ADP-ribosylation factor-like 2-binding protein, domain"/>
    <property type="match status" value="1"/>
</dbReference>
<evidence type="ECO:0000256" key="6">
    <source>
        <dbReference type="ARBA" id="ARBA00014849"/>
    </source>
</evidence>
<dbReference type="GO" id="GO:0005634">
    <property type="term" value="C:nucleus"/>
    <property type="evidence" value="ECO:0007669"/>
    <property type="project" value="UniProtKB-SubCell"/>
</dbReference>
<protein>
    <recommendedName>
        <fullName evidence="6">ADP-ribosylation factor-like protein 2-binding protein</fullName>
    </recommendedName>
</protein>
<evidence type="ECO:0000256" key="7">
    <source>
        <dbReference type="ARBA" id="ARBA00022490"/>
    </source>
</evidence>
<comment type="similarity">
    <text evidence="5">Belongs to the ARL2BP family.</text>
</comment>
<feature type="domain" description="BART" evidence="13">
    <location>
        <begin position="41"/>
        <end position="151"/>
    </location>
</feature>
<evidence type="ECO:0000256" key="9">
    <source>
        <dbReference type="ARBA" id="ARBA00023128"/>
    </source>
</evidence>
<evidence type="ECO:0000313" key="16">
    <source>
        <dbReference type="Proteomes" id="UP000751190"/>
    </source>
</evidence>
<keyword evidence="10" id="KW-0206">Cytoskeleton</keyword>
<dbReference type="EMBL" id="HBEB01021244">
    <property type="protein sequence ID" value="CAD8279511.1"/>
    <property type="molecule type" value="Transcribed_RNA"/>
</dbReference>
<comment type="subcellular location">
    <subcellularLocation>
        <location evidence="1">Cytoplasm</location>
        <location evidence="1">Cytoskeleton</location>
        <location evidence="1">Cilium basal body</location>
    </subcellularLocation>
    <subcellularLocation>
        <location evidence="3">Cytoplasm</location>
        <location evidence="3">Cytoskeleton</location>
        <location evidence="3">Microtubule organizing center</location>
        <location evidence="3">Centrosome</location>
    </subcellularLocation>
    <subcellularLocation>
        <location evidence="4">Mitochondrion intermembrane space</location>
    </subcellularLocation>
    <subcellularLocation>
        <location evidence="2">Nucleus</location>
    </subcellularLocation>
</comment>
<evidence type="ECO:0000256" key="8">
    <source>
        <dbReference type="ARBA" id="ARBA00023069"/>
    </source>
</evidence>
<sequence>MDSAIAAAERDAAAAALASSKAHEQLVVWTEGEKTVISQLQKIGKVIDSPEFAAVSSAFVQQHNDAFEFCDENKFEHTALHEQFVELMEKTILELAPQADMDTLVSNLPAFMEKRANAGDQEGTGHVIDFLLSLTDFDTFKQTMLASKHETSGSLELADAASSADTALGAISGQLQMNPAVAERANVLLQLGSQGDGSVAWKRLGEKAGAYTLDTTQIGADRFMRCNMVMQLPLEHALGAHCNWADPEFLRYDDVMCSKVEVLRNTHDGPVHDYVARMHLKLPGVMKFVPNIPKTLTMRSCVERDAPKPGSAIAIWTTWDVERDCADVGPNSFVRIAVLEDAGGGVTNFINVSRMPPVFPTWVASLFMSKTIVTNIQSTTIKYKKLKGL</sequence>
<gene>
    <name evidence="15" type="ORF">KFE25_007511</name>
    <name evidence="14" type="ORF">PLUT1463_LOCUS13830</name>
</gene>
<keyword evidence="9" id="KW-0496">Mitochondrion</keyword>
<dbReference type="GO" id="GO:0051457">
    <property type="term" value="P:maintenance of protein location in nucleus"/>
    <property type="evidence" value="ECO:0007669"/>
    <property type="project" value="TreeGrafter"/>
</dbReference>
<dbReference type="AlphaFoldDB" id="A0A7R9YP78"/>
<keyword evidence="8" id="KW-0969">Cilium</keyword>
<dbReference type="EMBL" id="JAGTXO010000003">
    <property type="protein sequence ID" value="KAG8468993.1"/>
    <property type="molecule type" value="Genomic_DNA"/>
</dbReference>
<keyword evidence="16" id="KW-1185">Reference proteome</keyword>
<dbReference type="Proteomes" id="UP000751190">
    <property type="component" value="Unassembled WGS sequence"/>
</dbReference>
<dbReference type="PANTHER" id="PTHR15487:SF4">
    <property type="entry name" value="ADP-RIBOSYLATION FACTOR-LIKE PROTEIN 2-BINDING PROTEIN"/>
    <property type="match status" value="1"/>
</dbReference>
<evidence type="ECO:0000256" key="4">
    <source>
        <dbReference type="ARBA" id="ARBA00004569"/>
    </source>
</evidence>
<dbReference type="GO" id="GO:0005758">
    <property type="term" value="C:mitochondrial intermembrane space"/>
    <property type="evidence" value="ECO:0007669"/>
    <property type="project" value="UniProtKB-SubCell"/>
</dbReference>
<evidence type="ECO:0000256" key="5">
    <source>
        <dbReference type="ARBA" id="ARBA00009880"/>
    </source>
</evidence>
<evidence type="ECO:0000256" key="10">
    <source>
        <dbReference type="ARBA" id="ARBA00023212"/>
    </source>
</evidence>
<evidence type="ECO:0000313" key="15">
    <source>
        <dbReference type="EMBL" id="KAG8468993.1"/>
    </source>
</evidence>
<name>A0A7R9YP78_DIALT</name>
<dbReference type="PANTHER" id="PTHR15487">
    <property type="entry name" value="ADP-RIBOSYLATION FACTOR-LIKE PROTEIN 2-BINDING PROTEIN"/>
    <property type="match status" value="1"/>
</dbReference>
<dbReference type="GO" id="GO:0005813">
    <property type="term" value="C:centrosome"/>
    <property type="evidence" value="ECO:0007669"/>
    <property type="project" value="UniProtKB-SubCell"/>
</dbReference>
<dbReference type="OrthoDB" id="302784at2759"/>
<dbReference type="InterPro" id="IPR038849">
    <property type="entry name" value="ARL2BP"/>
</dbReference>
<accession>A0A7R9YP78</accession>
<evidence type="ECO:0000313" key="14">
    <source>
        <dbReference type="EMBL" id="CAD8279511.1"/>
    </source>
</evidence>
<evidence type="ECO:0000256" key="1">
    <source>
        <dbReference type="ARBA" id="ARBA00004120"/>
    </source>
</evidence>